<feature type="compositionally biased region" description="Acidic residues" evidence="1">
    <location>
        <begin position="1983"/>
        <end position="1992"/>
    </location>
</feature>
<feature type="domain" description="CFA20" evidence="2">
    <location>
        <begin position="2887"/>
        <end position="2960"/>
    </location>
</feature>
<feature type="domain" description="ZW10 C-terminal helical" evidence="3">
    <location>
        <begin position="2639"/>
        <end position="2780"/>
    </location>
</feature>
<feature type="region of interest" description="Disordered" evidence="1">
    <location>
        <begin position="2303"/>
        <end position="2518"/>
    </location>
</feature>
<feature type="compositionally biased region" description="Pro residues" evidence="1">
    <location>
        <begin position="756"/>
        <end position="766"/>
    </location>
</feature>
<organism evidence="4 5">
    <name type="scientific">Rhodotorula toruloides</name>
    <name type="common">Yeast</name>
    <name type="synonym">Rhodosporidium toruloides</name>
    <dbReference type="NCBI Taxonomy" id="5286"/>
    <lineage>
        <taxon>Eukaryota</taxon>
        <taxon>Fungi</taxon>
        <taxon>Dikarya</taxon>
        <taxon>Basidiomycota</taxon>
        <taxon>Pucciniomycotina</taxon>
        <taxon>Microbotryomycetes</taxon>
        <taxon>Sporidiobolales</taxon>
        <taxon>Sporidiobolaceae</taxon>
        <taxon>Rhodotorula</taxon>
    </lineage>
</organism>
<feature type="compositionally biased region" description="Low complexity" evidence="1">
    <location>
        <begin position="1039"/>
        <end position="1048"/>
    </location>
</feature>
<evidence type="ECO:0000259" key="3">
    <source>
        <dbReference type="Pfam" id="PF22766"/>
    </source>
</evidence>
<feature type="compositionally biased region" description="Low complexity" evidence="1">
    <location>
        <begin position="1116"/>
        <end position="1129"/>
    </location>
</feature>
<feature type="compositionally biased region" description="Acidic residues" evidence="1">
    <location>
        <begin position="2064"/>
        <end position="2095"/>
    </location>
</feature>
<feature type="compositionally biased region" description="Basic and acidic residues" evidence="1">
    <location>
        <begin position="667"/>
        <end position="690"/>
    </location>
</feature>
<keyword evidence="5" id="KW-1185">Reference proteome</keyword>
<dbReference type="GO" id="GO:0005737">
    <property type="term" value="C:cytoplasm"/>
    <property type="evidence" value="ECO:0007669"/>
    <property type="project" value="GOC"/>
</dbReference>
<protein>
    <submittedName>
        <fullName evidence="4">BY PROTMAP: gi|342320357|gb|EGU12298.1| Proteophosphoglycan 5 [Rhodotorula glutinis ATCC 204091]</fullName>
    </submittedName>
</protein>
<feature type="compositionally biased region" description="Pro residues" evidence="1">
    <location>
        <begin position="1015"/>
        <end position="1038"/>
    </location>
</feature>
<evidence type="ECO:0000256" key="1">
    <source>
        <dbReference type="SAM" id="MobiDB-lite"/>
    </source>
</evidence>
<gene>
    <name evidence="4" type="primary">FGENESH: predicted gene_18.66</name>
    <name evidence="4" type="ORF">BN2166_0074150</name>
</gene>
<dbReference type="OMA" id="NAQWTNA"/>
<name>A0A0K3CPJ8_RHOTO</name>
<feature type="compositionally biased region" description="Low complexity" evidence="1">
    <location>
        <begin position="1594"/>
        <end position="1610"/>
    </location>
</feature>
<feature type="compositionally biased region" description="Acidic residues" evidence="1">
    <location>
        <begin position="1315"/>
        <end position="1327"/>
    </location>
</feature>
<feature type="compositionally biased region" description="Acidic residues" evidence="1">
    <location>
        <begin position="1699"/>
        <end position="1708"/>
    </location>
</feature>
<dbReference type="PANTHER" id="PTHR12205:SF0">
    <property type="entry name" value="CENTROMERE_KINETOCHORE PROTEIN ZW10 HOMOLOG"/>
    <property type="match status" value="1"/>
</dbReference>
<feature type="compositionally biased region" description="Pro residues" evidence="1">
    <location>
        <begin position="508"/>
        <end position="534"/>
    </location>
</feature>
<feature type="compositionally biased region" description="Acidic residues" evidence="1">
    <location>
        <begin position="1363"/>
        <end position="1380"/>
    </location>
</feature>
<dbReference type="InterPro" id="IPR046362">
    <property type="entry name" value="Zw10/DSL1_C_sf"/>
</dbReference>
<feature type="compositionally biased region" description="Low complexity" evidence="1">
    <location>
        <begin position="2316"/>
        <end position="2335"/>
    </location>
</feature>
<evidence type="ECO:0000259" key="2">
    <source>
        <dbReference type="Pfam" id="PF05018"/>
    </source>
</evidence>
<feature type="compositionally biased region" description="Low complexity" evidence="1">
    <location>
        <begin position="1418"/>
        <end position="1454"/>
    </location>
</feature>
<feature type="compositionally biased region" description="Low complexity" evidence="1">
    <location>
        <begin position="1255"/>
        <end position="1276"/>
    </location>
</feature>
<proteinExistence type="predicted"/>
<dbReference type="InterPro" id="IPR055148">
    <property type="entry name" value="ZW10_C_2"/>
</dbReference>
<dbReference type="InterPro" id="IPR007714">
    <property type="entry name" value="CFA20_dom"/>
</dbReference>
<dbReference type="PANTHER" id="PTHR12205">
    <property type="entry name" value="CENTROMERE/KINETOCHORE PROTEIN ZW10"/>
    <property type="match status" value="1"/>
</dbReference>
<feature type="region of interest" description="Disordered" evidence="1">
    <location>
        <begin position="2036"/>
        <end position="2289"/>
    </location>
</feature>
<feature type="compositionally biased region" description="Basic and acidic residues" evidence="1">
    <location>
        <begin position="702"/>
        <end position="729"/>
    </location>
</feature>
<evidence type="ECO:0000313" key="5">
    <source>
        <dbReference type="Proteomes" id="UP000199069"/>
    </source>
</evidence>
<feature type="compositionally biased region" description="Pro residues" evidence="1">
    <location>
        <begin position="558"/>
        <end position="569"/>
    </location>
</feature>
<feature type="compositionally biased region" description="Low complexity" evidence="1">
    <location>
        <begin position="1222"/>
        <end position="1237"/>
    </location>
</feature>
<dbReference type="GO" id="GO:0006888">
    <property type="term" value="P:endoplasmic reticulum to Golgi vesicle-mediated transport"/>
    <property type="evidence" value="ECO:0007669"/>
    <property type="project" value="TreeGrafter"/>
</dbReference>
<feature type="compositionally biased region" description="Pro residues" evidence="1">
    <location>
        <begin position="1061"/>
        <end position="1092"/>
    </location>
</feature>
<feature type="compositionally biased region" description="Basic and acidic residues" evidence="1">
    <location>
        <begin position="784"/>
        <end position="810"/>
    </location>
</feature>
<feature type="compositionally biased region" description="Polar residues" evidence="1">
    <location>
        <begin position="1795"/>
        <end position="1806"/>
    </location>
</feature>
<feature type="compositionally biased region" description="Acidic residues" evidence="1">
    <location>
        <begin position="2233"/>
        <end position="2253"/>
    </location>
</feature>
<feature type="compositionally biased region" description="Polar residues" evidence="1">
    <location>
        <begin position="889"/>
        <end position="919"/>
    </location>
</feature>
<feature type="compositionally biased region" description="Basic and acidic residues" evidence="1">
    <location>
        <begin position="739"/>
        <end position="752"/>
    </location>
</feature>
<dbReference type="GO" id="GO:0007094">
    <property type="term" value="P:mitotic spindle assembly checkpoint signaling"/>
    <property type="evidence" value="ECO:0007669"/>
    <property type="project" value="TreeGrafter"/>
</dbReference>
<feature type="compositionally biased region" description="Pro residues" evidence="1">
    <location>
        <begin position="2504"/>
        <end position="2514"/>
    </location>
</feature>
<dbReference type="Gene3D" id="1.10.357.150">
    <property type="match status" value="1"/>
</dbReference>
<reference evidence="4 5" key="1">
    <citation type="submission" date="2015-07" db="EMBL/GenBank/DDBJ databases">
        <authorList>
            <person name="Cajimat M.N.B."/>
            <person name="Milazzo M.L."/>
            <person name="Fulhorst C.F."/>
        </authorList>
    </citation>
    <scope>NUCLEOTIDE SEQUENCE [LARGE SCALE GENOMIC DNA]</scope>
    <source>
        <strain evidence="4">Single colony</strain>
    </source>
</reference>
<feature type="compositionally biased region" description="Acidic residues" evidence="1">
    <location>
        <begin position="1565"/>
        <end position="1574"/>
    </location>
</feature>
<feature type="compositionally biased region" description="Polar residues" evidence="1">
    <location>
        <begin position="1238"/>
        <end position="1249"/>
    </location>
</feature>
<feature type="region of interest" description="Disordered" evidence="1">
    <location>
        <begin position="1983"/>
        <end position="2017"/>
    </location>
</feature>
<feature type="compositionally biased region" description="Low complexity" evidence="1">
    <location>
        <begin position="643"/>
        <end position="652"/>
    </location>
</feature>
<feature type="compositionally biased region" description="Acidic residues" evidence="1">
    <location>
        <begin position="1462"/>
        <end position="1479"/>
    </location>
</feature>
<feature type="compositionally biased region" description="Acidic residues" evidence="1">
    <location>
        <begin position="1543"/>
        <end position="1555"/>
    </location>
</feature>
<evidence type="ECO:0000313" key="4">
    <source>
        <dbReference type="EMBL" id="CTR11554.1"/>
    </source>
</evidence>
<feature type="compositionally biased region" description="Low complexity" evidence="1">
    <location>
        <begin position="767"/>
        <end position="780"/>
    </location>
</feature>
<dbReference type="EMBL" id="CWKI01000018">
    <property type="protein sequence ID" value="CTR11554.1"/>
    <property type="molecule type" value="Genomic_DNA"/>
</dbReference>
<feature type="compositionally biased region" description="Basic and acidic residues" evidence="1">
    <location>
        <begin position="1993"/>
        <end position="2017"/>
    </location>
</feature>
<feature type="compositionally biased region" description="Low complexity" evidence="1">
    <location>
        <begin position="2432"/>
        <end position="2445"/>
    </location>
</feature>
<dbReference type="STRING" id="5286.A0A0K3CPJ8"/>
<dbReference type="GO" id="GO:1990423">
    <property type="term" value="C:RZZ complex"/>
    <property type="evidence" value="ECO:0007669"/>
    <property type="project" value="TreeGrafter"/>
</dbReference>
<feature type="region of interest" description="Disordered" evidence="1">
    <location>
        <begin position="492"/>
        <end position="1806"/>
    </location>
</feature>
<feature type="compositionally biased region" description="Basic and acidic residues" evidence="1">
    <location>
        <begin position="934"/>
        <end position="962"/>
    </location>
</feature>
<feature type="compositionally biased region" description="Acidic residues" evidence="1">
    <location>
        <begin position="1627"/>
        <end position="1639"/>
    </location>
</feature>
<feature type="compositionally biased region" description="Polar residues" evidence="1">
    <location>
        <begin position="832"/>
        <end position="854"/>
    </location>
</feature>
<feature type="compositionally biased region" description="Pro residues" evidence="1">
    <location>
        <begin position="1382"/>
        <end position="1393"/>
    </location>
</feature>
<feature type="region of interest" description="Disordered" evidence="1">
    <location>
        <begin position="1943"/>
        <end position="1962"/>
    </location>
</feature>
<sequence>MPALDQFLADIGAGSLSQAVQLPPPGADAEGPAAKLHKRLDEEIIATNDKTLDLLKENWDDFSTQLKTGDELIAKLEQEERDLKSLEEEVDGPDAFLPPLVAHLEQQQNLAASHLLSTASVSLLSALLAFHTTTSTLASATTSGALTSAVDALRQVTSAVEEGAEEWIEQTDVWKSLVRWAGEEDSRLEAALQTALESCFDISQASPRNGDKATLTLRERVTAAPNGPHLNVQEVLSGLEEIAEITGRPSQIEGFLARLAKQILRHFVAPYLEANGGLRKGAKVAFSFEEPSDGVHVATLGPSDEEEHDTIAGLSSFLAFFTSHSSLFPSDNSQPSRYAATLTAHLTPSLQSHLISSHLAPNLPSSTSDFTAYLSLLSAASDFESTFLSQHHLFAFLPASTRQEGHEVEEQRVIRSWAGRVPHHWARHVGDAALSRIRNVVKGWDWAEGEMVEVEVREEEEMLGLLLGLGLADDDDEDAIKKLPRELVLQTVPRGAKREMTKEEALAPKPPRPRTPTPPPPKPPIVSPPPPPELGAPEAAPKPTLKRGKLGAAKIAAPLPPRSPSPPPLFQGGDAPTEAFDAGPAAESSYVPSAEPIVEDAADEPVAPPAQVEDAQPATFEAHPLDLDAVEAPTPQIDETFEPFEAPAPTAAGIETTADQADPDDPVQPHEYRAQVHEGVGEEEEVKKEEEDGADVALNDVEQMREEEKPQASAEAEREDQADSAHVDEMLEDSQDFAHGGEEEKPVIKEESVEPQIPPTPRPPRTQAPYSPYEPEQQPQLDSDYAREEEADIKSFEVPDQHDPADDFYGHHASNAVAPTYSPVTDAEIAEASQTEPQSNAPDVSTQQTYQSEENAPHLPGHGSYDQSGESAPQLRATYDEEEDPYADEQQQWWSYEPTSEADNNVATSESVSEDSVPSTEAYDPYAPSATALDTHEPPSHDDFFSPHQESRPAPEQQHESHAPQQGYASYDAGSYDPYAPTQADAPSPPIHTEDQRNAYSAPPSQADVYTPSSAPAPPPPSTVAPPPPASSAPPPPKASGSAPPRSSASKRRVFATDGLPTPPIASAPVQPPQAFSPPSQPPRTIVSPPPEDQQASYVPMVPSAPVEPVPPLRQAAPASAPSTRPSSAGFSRSLPGRPSSAQRQDGPILNHIQQRFVSPPPTIANPYVPMSLPPSAQPQVASSSSYIPANDPLFADLLGGSKNSSRPAANYFVPDPPGPPQRSSSASSHSSRSAPQNQQHPSYPSQYPSAGYDYQPQHQQQSYAPQQQQQPYAAQGHGDSFVPSYNGYEQDSYSPYGYEPQQHSAMRLRGGGEGDFEEDEDEDIDEDQCHVVLRLRGGADLGDMDEDDGNRSADDWGFGDDASPDGGDDDGWGFGDEDVVPPTPPSPLPTSQPRPGVIAASKSATEPPKPSITRHVPSASISSATSASTISPRSRPSSYVYSSAVAAPSRPVSLAPPPPEEQAEEVGDEAWGFDDELEAPSPASEPAHISAVSSPEAHPPPGQPQSTNVAEDPSAPPAIALPAAPHLEAEVQAPETGGVDEWGFDADEIGDEGEQQPPPADELMVAEDAEELLDYERAMESNEGVRASPPPAAVADEVVDAEAAPFVEPTSPVAPLAQDAPADAEVLQDDGWGLDDREEASLIATSESEPVAPAEAPIETSDTLIGSISLPPAPLDDGPNDEPDAPQPKLDAFPLENAPEEQQEDDSAAAQSAPLSPDAQLQQEVRETAEAPELETEGPMKTRDSLSAAPPPAEPSALNASAEDIDEPFPAIPHPEEPHTPRIATPLPHHDAEQPSSASIATEQSLFDIAAGPVEDAAVVAGGEDEDGWGLTPEDEGAQGALAATDSFLADRKEADAQDDVFPAVPAVIEHAVMPDDSDFADFDAPQVSEATRSHGWEPLEDPGQQISSPPLSRVHSVDHDHEDVPVFADSVNVEPFAQEQVALPSSGSTPHQPHKASISSPELIDHADAWDIDGEGAEALEASEEAEEAYDGVHDSTVQHELDRPTQRDESAIQHEAMRPIVDDAVVVPGILLPAQDAHPQQRTFTPPPTFLPDNDAAPLDSQDDAAAVDDEGGAEVLDEPDFEAQEGPEPIEGESTVQHQSQRSVALADDMPHEPIAAEEVQPQQHTFSPPLESLPHEKDAVEGWDLDEEAHDGAAVLEHDPPIDVEQSAPPVPGESAVQHVAERHVVPAVGDTAEVLPAELLQPERHTFSPSPTSVPHEEQATTSPPEPADDDAGSDDPWDLEPVEPEPETVSAAAPAAESLDADEDAAHVETQAQQHESDVVGDSTLFADTALLATIPRDSAEGHTSADLAPTASQPTTAPPADDTSVTPPSEPTSVVQHIEERPIAPESVKSDLAALDSQPQQHTFDIARGAVPSPSAKDREVDQAVQTSTSASASGDEWSWDDLQDSSSSHHTPATLAKLPSASEVQPPEAPEMQEPTETQEEPAVARDPPAHTSSKSIDEWKWDGDDTADLASGPVTQAAPPYSNGAGAADSTPAPAEPAEPSPPPVRREKMMVSKRSREIVKIAQGVLLEACHVADPSVPAIGMQFANDAEWIGREVERIWREASEGKDLQVTAKQAREVELAFQSTRQLGRDTRRKQIAIQRAALMESLDEANGFLRTSDDAHFAACERALQQVTHTLHRLSLVWKPVMTPTALYTTLGGLVNEVLLRVLDEIEDQTDISEAESVRLNKLCKMLHELESLFDGSETTAGREVPVWYKFCFLSELLEASMADIMFLFDHSHLVDFSPQEIVKLIRALFADSPLRNQNIEKIITQGHPAAPPEEEDCVKGIGSTAMLLDRTTKQPSLISFFSSTSSHPTLLAHLEAAKGSNESFISLLDDATDERETLLAWNGSSQADLQARSASLAAQRDSTGTTLQHLRGQVLHLQAPNCRTTYIRFGSLDKGKWKTDGLGVKLPVVHFQLKELGQEMYLDVAVVDDQDEMTVVRCSTWQVRGFTRSGFKAVVGVEVHATCSLRRIWFAEEGMPGEVDEGMVRRGMMREMALYAAD</sequence>
<accession>A0A0K3CPJ8</accession>
<feature type="region of interest" description="Disordered" evidence="1">
    <location>
        <begin position="1889"/>
        <end position="1925"/>
    </location>
</feature>
<dbReference type="Pfam" id="PF22766">
    <property type="entry name" value="ZW10_C2"/>
    <property type="match status" value="1"/>
</dbReference>
<dbReference type="Pfam" id="PF05018">
    <property type="entry name" value="CFA20_dom"/>
    <property type="match status" value="1"/>
</dbReference>
<feature type="compositionally biased region" description="Polar residues" evidence="1">
    <location>
        <begin position="2098"/>
        <end position="2107"/>
    </location>
</feature>
<feature type="compositionally biased region" description="Low complexity" evidence="1">
    <location>
        <begin position="2395"/>
        <end position="2405"/>
    </location>
</feature>
<feature type="compositionally biased region" description="Low complexity" evidence="1">
    <location>
        <begin position="2254"/>
        <end position="2265"/>
    </location>
</feature>
<dbReference type="Proteomes" id="UP000199069">
    <property type="component" value="Unassembled WGS sequence"/>
</dbReference>
<feature type="compositionally biased region" description="Basic and acidic residues" evidence="1">
    <location>
        <begin position="496"/>
        <end position="506"/>
    </location>
</feature>